<accession>A0A3S4IWM0</accession>
<evidence type="ECO:0000313" key="5">
    <source>
        <dbReference type="Proteomes" id="UP000275777"/>
    </source>
</evidence>
<name>A0A3S4IWM0_CHRVL</name>
<sequence length="119" mass="12196">MPAACSSSAPQGLSEVVAVNSSGNAGAAVDTVYAGDLQGNLWAINVSSANPANWSVRLLFTATDSSGNHQPITSAPAATLNPNFPKQKGMMVFFGTGQLLAQSDLTNTNTQAFYASTTI</sequence>
<dbReference type="EMBL" id="LR134182">
    <property type="protein sequence ID" value="VEB40266.1"/>
    <property type="molecule type" value="Genomic_DNA"/>
</dbReference>
<evidence type="ECO:0000256" key="1">
    <source>
        <dbReference type="ARBA" id="ARBA00022723"/>
    </source>
</evidence>
<dbReference type="Pfam" id="PF05567">
    <property type="entry name" value="T4P_PilY1"/>
    <property type="match status" value="1"/>
</dbReference>
<gene>
    <name evidence="4" type="ORF">NCTC9695_00662</name>
</gene>
<dbReference type="AlphaFoldDB" id="A0A3S4IWM0"/>
<dbReference type="InterPro" id="IPR008707">
    <property type="entry name" value="B-propeller_PilY1"/>
</dbReference>
<feature type="domain" description="PilY1 beta-propeller" evidence="3">
    <location>
        <begin position="9"/>
        <end position="114"/>
    </location>
</feature>
<dbReference type="Proteomes" id="UP000275777">
    <property type="component" value="Chromosome"/>
</dbReference>
<evidence type="ECO:0000259" key="3">
    <source>
        <dbReference type="Pfam" id="PF05567"/>
    </source>
</evidence>
<protein>
    <submittedName>
        <fullName evidence="4">Tfp pilus assembly protein, tip-associated adhesin PilY1</fullName>
    </submittedName>
</protein>
<keyword evidence="2" id="KW-0106">Calcium</keyword>
<evidence type="ECO:0000256" key="2">
    <source>
        <dbReference type="ARBA" id="ARBA00022837"/>
    </source>
</evidence>
<proteinExistence type="predicted"/>
<reference evidence="4 5" key="1">
    <citation type="submission" date="2018-12" db="EMBL/GenBank/DDBJ databases">
        <authorList>
            <consortium name="Pathogen Informatics"/>
        </authorList>
    </citation>
    <scope>NUCLEOTIDE SEQUENCE [LARGE SCALE GENOMIC DNA]</scope>
    <source>
        <strain evidence="4 5">NCTC9695</strain>
    </source>
</reference>
<keyword evidence="1" id="KW-0479">Metal-binding</keyword>
<dbReference type="GO" id="GO:0046872">
    <property type="term" value="F:metal ion binding"/>
    <property type="evidence" value="ECO:0007669"/>
    <property type="project" value="UniProtKB-KW"/>
</dbReference>
<organism evidence="4 5">
    <name type="scientific">Chromobacterium violaceum</name>
    <dbReference type="NCBI Taxonomy" id="536"/>
    <lineage>
        <taxon>Bacteria</taxon>
        <taxon>Pseudomonadati</taxon>
        <taxon>Pseudomonadota</taxon>
        <taxon>Betaproteobacteria</taxon>
        <taxon>Neisseriales</taxon>
        <taxon>Chromobacteriaceae</taxon>
        <taxon>Chromobacterium</taxon>
    </lineage>
</organism>
<evidence type="ECO:0000313" key="4">
    <source>
        <dbReference type="EMBL" id="VEB40266.1"/>
    </source>
</evidence>